<dbReference type="Gene3D" id="1.10.287.1490">
    <property type="match status" value="1"/>
</dbReference>
<dbReference type="Proteomes" id="UP001170717">
    <property type="component" value="Unassembled WGS sequence"/>
</dbReference>
<evidence type="ECO:0000313" key="3">
    <source>
        <dbReference type="Proteomes" id="UP001170717"/>
    </source>
</evidence>
<evidence type="ECO:0000256" key="1">
    <source>
        <dbReference type="SAM" id="Coils"/>
    </source>
</evidence>
<name>A0AAW7Z218_9ALTE</name>
<organism evidence="2 3">
    <name type="scientific">Alteromonas stellipolaris</name>
    <dbReference type="NCBI Taxonomy" id="233316"/>
    <lineage>
        <taxon>Bacteria</taxon>
        <taxon>Pseudomonadati</taxon>
        <taxon>Pseudomonadota</taxon>
        <taxon>Gammaproteobacteria</taxon>
        <taxon>Alteromonadales</taxon>
        <taxon>Alteromonadaceae</taxon>
        <taxon>Alteromonas/Salinimonas group</taxon>
        <taxon>Alteromonas</taxon>
    </lineage>
</organism>
<protein>
    <submittedName>
        <fullName evidence="2">Uncharacterized protein</fullName>
    </submittedName>
</protein>
<sequence>MKKTLLWLGAGEAQTPNLDFSEYDQIILVDPLLKQSGQNFTDNEKVTLLPKAVVANSQEASSFYILNNEEFSSFYPPTGLKDIYPNVFVEEARQVPVTNINEIISQFSIGGSDNTLIIDLPCLSCAILDTLKDSKTLFLFSDVYASAGKLPLYEKSESIAEITKNFESVFFEFSEDCSEDADICLYRFTFSEKLEELSRLNNEICDLKEQIKLVVTSMQDAEGEKEELSTLLSNSQTAFSELQTEKVVIDTQLDKLLAERNALLGENRSLALEKTQLNEELSRLNDELNKSKSLQDKVIEERDTYEMRTSGLVKKLHEAESKIESLHSEASNHSDKISELTDSLSSSQTAFAKLEQEKESSDTQLNKLLAEHKALQDEYKSVFLAKTQLGEKVAQLNDELNKSQSQQDRMTEKRDTYVAKNNDLDKKLHEAQSKVESLQNKISEHSSNAKVLQDEYQNLEANNTNLQSQLKEAGSLKEKLKAENEEQKSAFDSEIATKQSQIKELENKLVASEEKQKETYSWFASRKKQADALIKQVEVLKRENELLASKNDTAAAISALESKVSSILQKQSDDNIEIANALGKHVTKCSLEQKISMASLFELRKLPAFANLPMSYSEHTMDTPNLAELSSLISLNSFDVIVEFGSGLSTVVAASVTDEKIKAKNSDAKLAIPNVGEESSSQSFANALPNYVISFEQEAKYLNNTKNLLNASGLSAYVDLYHAPLTQSQYSMDGERGVYYDCLEKLLELKRVFNNRNAKVLVIIDGPSIQKDKASSVYAALPTVLDYLSQCDITMFANNANQFEDSNLIESWENEINRRQLTMISHNIETPQGAFIFRIHS</sequence>
<dbReference type="Gene3D" id="3.40.50.150">
    <property type="entry name" value="Vaccinia Virus protein VP39"/>
    <property type="match status" value="1"/>
</dbReference>
<comment type="caution">
    <text evidence="2">The sequence shown here is derived from an EMBL/GenBank/DDBJ whole genome shotgun (WGS) entry which is preliminary data.</text>
</comment>
<gene>
    <name evidence="2" type="ORF">Q4527_15525</name>
</gene>
<accession>A0AAW7Z218</accession>
<proteinExistence type="predicted"/>
<feature type="coiled-coil region" evidence="1">
    <location>
        <begin position="218"/>
        <end position="550"/>
    </location>
</feature>
<dbReference type="AlphaFoldDB" id="A0AAW7Z218"/>
<keyword evidence="1" id="KW-0175">Coiled coil</keyword>
<dbReference type="SUPFAM" id="SSF90257">
    <property type="entry name" value="Myosin rod fragments"/>
    <property type="match status" value="1"/>
</dbReference>
<dbReference type="EMBL" id="JAUOQI010000012">
    <property type="protein sequence ID" value="MDO6578815.1"/>
    <property type="molecule type" value="Genomic_DNA"/>
</dbReference>
<evidence type="ECO:0000313" key="2">
    <source>
        <dbReference type="EMBL" id="MDO6578815.1"/>
    </source>
</evidence>
<dbReference type="InterPro" id="IPR029063">
    <property type="entry name" value="SAM-dependent_MTases_sf"/>
</dbReference>
<reference evidence="2" key="1">
    <citation type="submission" date="2023-07" db="EMBL/GenBank/DDBJ databases">
        <title>Genome content predicts the carbon catabolic preferences of heterotrophic bacteria.</title>
        <authorList>
            <person name="Gralka M."/>
        </authorList>
    </citation>
    <scope>NUCLEOTIDE SEQUENCE</scope>
    <source>
        <strain evidence="2">F2M12</strain>
    </source>
</reference>
<dbReference type="PANTHER" id="PTHR23159:SF31">
    <property type="entry name" value="CENTROSOME-ASSOCIATED PROTEIN CEP250 ISOFORM X1"/>
    <property type="match status" value="1"/>
</dbReference>
<dbReference type="RefSeq" id="WP_303538721.1">
    <property type="nucleotide sequence ID" value="NZ_JAUOQI010000012.1"/>
</dbReference>
<dbReference type="PANTHER" id="PTHR23159">
    <property type="entry name" value="CENTROSOMAL PROTEIN 2"/>
    <property type="match status" value="1"/>
</dbReference>